<name>A0A7L5BZ54_9RHOB</name>
<dbReference type="EMBL" id="CP049056">
    <property type="protein sequence ID" value="QIE56751.1"/>
    <property type="molecule type" value="Genomic_DNA"/>
</dbReference>
<dbReference type="InterPro" id="IPR001466">
    <property type="entry name" value="Beta-lactam-related"/>
</dbReference>
<dbReference type="Pfam" id="PF00144">
    <property type="entry name" value="Beta-lactamase"/>
    <property type="match status" value="1"/>
</dbReference>
<dbReference type="KEGG" id="hdh:G5B40_15710"/>
<dbReference type="PANTHER" id="PTHR46825:SF7">
    <property type="entry name" value="D-ALANYL-D-ALANINE CARBOXYPEPTIDASE"/>
    <property type="match status" value="1"/>
</dbReference>
<dbReference type="PANTHER" id="PTHR46825">
    <property type="entry name" value="D-ALANYL-D-ALANINE-CARBOXYPEPTIDASE/ENDOPEPTIDASE AMPH"/>
    <property type="match status" value="1"/>
</dbReference>
<accession>A0A7L5BZ54</accession>
<proteinExistence type="predicted"/>
<gene>
    <name evidence="2" type="ORF">G5B40_15710</name>
</gene>
<organism evidence="2 3">
    <name type="scientific">Pikeienuella piscinae</name>
    <dbReference type="NCBI Taxonomy" id="2748098"/>
    <lineage>
        <taxon>Bacteria</taxon>
        <taxon>Pseudomonadati</taxon>
        <taxon>Pseudomonadota</taxon>
        <taxon>Alphaproteobacteria</taxon>
        <taxon>Rhodobacterales</taxon>
        <taxon>Paracoccaceae</taxon>
        <taxon>Pikeienuella</taxon>
    </lineage>
</organism>
<evidence type="ECO:0000313" key="2">
    <source>
        <dbReference type="EMBL" id="QIE56751.1"/>
    </source>
</evidence>
<evidence type="ECO:0000259" key="1">
    <source>
        <dbReference type="Pfam" id="PF00144"/>
    </source>
</evidence>
<keyword evidence="3" id="KW-1185">Reference proteome</keyword>
<dbReference type="Proteomes" id="UP000503336">
    <property type="component" value="Chromosome"/>
</dbReference>
<evidence type="ECO:0000313" key="3">
    <source>
        <dbReference type="Proteomes" id="UP000503336"/>
    </source>
</evidence>
<feature type="domain" description="Beta-lactamase-related" evidence="1">
    <location>
        <begin position="10"/>
        <end position="336"/>
    </location>
</feature>
<sequence length="363" mass="40039">MSDQLDSQIQTIIDDHVKRGVVGVSLALSRPGEEMRLYQSGLANRFENIPMTGDRLFRIASCTKTFIATGLHLLVEDGKLDYDEPITRWFPDLPRAAEMPVRILLNHRSGLPDFETSMPMISDKTWTAEEIVEFSFVHGVQKDPWHGMEYSNTGYVLAGMIIAKETGAPYSEHLRRRIFEPLGMKDTWVGTHESFPIEREARGYMHVDEEGDSQWDVTGAGEPIDGVWDATEWFPLSGANAAGDMISTPRDAVTFLNALFDGRILKEKALAEMKDNTSPAQFPGSNTVANGHGLLVMRYGDADVKGHLGQIPGHTSIMGREEKTGVTLMLIQNSGAGDFESFWLAGVNEPVGRILEAASAAQA</sequence>
<reference evidence="2 3" key="1">
    <citation type="submission" date="2020-02" db="EMBL/GenBank/DDBJ databases">
        <title>complete genome sequence of Rhodobacteraceae bacterium.</title>
        <authorList>
            <person name="Park J."/>
            <person name="Kim Y.-S."/>
            <person name="Kim K.-H."/>
        </authorList>
    </citation>
    <scope>NUCLEOTIDE SEQUENCE [LARGE SCALE GENOMIC DNA]</scope>
    <source>
        <strain evidence="2 3">RR4-56</strain>
    </source>
</reference>
<dbReference type="AlphaFoldDB" id="A0A7L5BZ54"/>
<dbReference type="Gene3D" id="3.40.710.10">
    <property type="entry name" value="DD-peptidase/beta-lactamase superfamily"/>
    <property type="match status" value="1"/>
</dbReference>
<protein>
    <submittedName>
        <fullName evidence="2">Beta-lactamase family protein</fullName>
    </submittedName>
</protein>
<dbReference type="RefSeq" id="WP_165100447.1">
    <property type="nucleotide sequence ID" value="NZ_CP049056.1"/>
</dbReference>
<dbReference type="InterPro" id="IPR050491">
    <property type="entry name" value="AmpC-like"/>
</dbReference>
<dbReference type="InterPro" id="IPR012338">
    <property type="entry name" value="Beta-lactam/transpept-like"/>
</dbReference>
<dbReference type="SUPFAM" id="SSF56601">
    <property type="entry name" value="beta-lactamase/transpeptidase-like"/>
    <property type="match status" value="1"/>
</dbReference>